<comment type="caution">
    <text evidence="1">The sequence shown here is derived from an EMBL/GenBank/DDBJ whole genome shotgun (WGS) entry which is preliminary data.</text>
</comment>
<dbReference type="Proteomes" id="UP001162992">
    <property type="component" value="Chromosome 7"/>
</dbReference>
<proteinExistence type="predicted"/>
<organism evidence="1 2">
    <name type="scientific">Diphasiastrum complanatum</name>
    <name type="common">Issler's clubmoss</name>
    <name type="synonym">Lycopodium complanatum</name>
    <dbReference type="NCBI Taxonomy" id="34168"/>
    <lineage>
        <taxon>Eukaryota</taxon>
        <taxon>Viridiplantae</taxon>
        <taxon>Streptophyta</taxon>
        <taxon>Embryophyta</taxon>
        <taxon>Tracheophyta</taxon>
        <taxon>Lycopodiopsida</taxon>
        <taxon>Lycopodiales</taxon>
        <taxon>Lycopodiaceae</taxon>
        <taxon>Lycopodioideae</taxon>
        <taxon>Diphasiastrum</taxon>
    </lineage>
</organism>
<accession>A0ACC2D454</accession>
<reference evidence="2" key="1">
    <citation type="journal article" date="2024" name="Proc. Natl. Acad. Sci. U.S.A.">
        <title>Extraordinary preservation of gene collinearity over three hundred million years revealed in homosporous lycophytes.</title>
        <authorList>
            <person name="Li C."/>
            <person name="Wickell D."/>
            <person name="Kuo L.Y."/>
            <person name="Chen X."/>
            <person name="Nie B."/>
            <person name="Liao X."/>
            <person name="Peng D."/>
            <person name="Ji J."/>
            <person name="Jenkins J."/>
            <person name="Williams M."/>
            <person name="Shu S."/>
            <person name="Plott C."/>
            <person name="Barry K."/>
            <person name="Rajasekar S."/>
            <person name="Grimwood J."/>
            <person name="Han X."/>
            <person name="Sun S."/>
            <person name="Hou Z."/>
            <person name="He W."/>
            <person name="Dai G."/>
            <person name="Sun C."/>
            <person name="Schmutz J."/>
            <person name="Leebens-Mack J.H."/>
            <person name="Li F.W."/>
            <person name="Wang L."/>
        </authorList>
    </citation>
    <scope>NUCLEOTIDE SEQUENCE [LARGE SCALE GENOMIC DNA]</scope>
    <source>
        <strain evidence="2">cv. PW_Plant_1</strain>
    </source>
</reference>
<sequence>MHAMQAGTVPHVPRHPHHFLSGLIRHTTGRCLSLPAAAFPFSFLSFPFPFAMHASVQLWSSLMLNLILAPAPLIPVSRKQLCTHLPYPASLLPNSFFFLIITLN</sequence>
<evidence type="ECO:0000313" key="2">
    <source>
        <dbReference type="Proteomes" id="UP001162992"/>
    </source>
</evidence>
<keyword evidence="2" id="KW-1185">Reference proteome</keyword>
<gene>
    <name evidence="1" type="ORF">O6H91_07G032200</name>
</gene>
<dbReference type="EMBL" id="CM055098">
    <property type="protein sequence ID" value="KAJ7548903.1"/>
    <property type="molecule type" value="Genomic_DNA"/>
</dbReference>
<protein>
    <submittedName>
        <fullName evidence="1">Uncharacterized protein</fullName>
    </submittedName>
</protein>
<evidence type="ECO:0000313" key="1">
    <source>
        <dbReference type="EMBL" id="KAJ7548903.1"/>
    </source>
</evidence>
<name>A0ACC2D454_DIPCM</name>